<dbReference type="Pfam" id="PF13673">
    <property type="entry name" value="Acetyltransf_10"/>
    <property type="match status" value="1"/>
</dbReference>
<dbReference type="RefSeq" id="WP_307718646.1">
    <property type="nucleotide sequence ID" value="NZ_BAABQP010000017.1"/>
</dbReference>
<evidence type="ECO:0000313" key="2">
    <source>
        <dbReference type="Proteomes" id="UP000236214"/>
    </source>
</evidence>
<dbReference type="GO" id="GO:0016747">
    <property type="term" value="F:acyltransferase activity, transferring groups other than amino-acyl groups"/>
    <property type="evidence" value="ECO:0007669"/>
    <property type="project" value="InterPro"/>
</dbReference>
<organism evidence="1 2">
    <name type="scientific">Tetragenococcus halophilus subsp. halophilus</name>
    <dbReference type="NCBI Taxonomy" id="1513897"/>
    <lineage>
        <taxon>Bacteria</taxon>
        <taxon>Bacillati</taxon>
        <taxon>Bacillota</taxon>
        <taxon>Bacilli</taxon>
        <taxon>Lactobacillales</taxon>
        <taxon>Enterococcaceae</taxon>
        <taxon>Tetragenococcus</taxon>
    </lineage>
</organism>
<dbReference type="InterPro" id="IPR016181">
    <property type="entry name" value="Acyl_CoA_acyltransferase"/>
</dbReference>
<dbReference type="Pfam" id="PF03167">
    <property type="entry name" value="UDG"/>
    <property type="match status" value="1"/>
</dbReference>
<keyword evidence="2" id="KW-1185">Reference proteome</keyword>
<name>A0A2H6C0A8_TETHA</name>
<sequence length="301" mass="35047">MQTGLAPVFNKNTEILILGSAPSVHSLEKQQYYGNQANRFWQIIFTALQIPDPKIYHKRLQVLLDHHIGLWDVYQSFERKGSMDHHFSNYKLNDFNQLLETAPIKTVIANGKTAYQEIINQQLFVEQNIYYCLSTSGANNSRADNRQKEWKQALDNSYTTFFGNDHWIKAAAFYLRYQVFVLEQQIKPYLEFDEQTNAFNNYFVTFKQKEALATIRYEAFDSKTISPDRFCVAKKARKQGIASKLLKIFETKAISQGYQFSQLTAEKQAVAFYQKNGYRIISQEFLEDGLPCVKMQKTLTI</sequence>
<dbReference type="InterPro" id="IPR005122">
    <property type="entry name" value="Uracil-DNA_glycosylase-like"/>
</dbReference>
<dbReference type="CDD" id="cd04301">
    <property type="entry name" value="NAT_SF"/>
    <property type="match status" value="1"/>
</dbReference>
<dbReference type="SUPFAM" id="SSF55729">
    <property type="entry name" value="Acyl-CoA N-acyltransferases (Nat)"/>
    <property type="match status" value="1"/>
</dbReference>
<dbReference type="InterPro" id="IPR000182">
    <property type="entry name" value="GNAT_dom"/>
</dbReference>
<protein>
    <submittedName>
        <fullName evidence="1">Putative acetyltransferase</fullName>
    </submittedName>
</protein>
<dbReference type="Gene3D" id="3.40.470.10">
    <property type="entry name" value="Uracil-DNA glycosylase-like domain"/>
    <property type="match status" value="1"/>
</dbReference>
<dbReference type="AlphaFoldDB" id="A0A2H6C0A8"/>
<dbReference type="Proteomes" id="UP000236214">
    <property type="component" value="Unassembled WGS sequence"/>
</dbReference>
<dbReference type="InterPro" id="IPR026353">
    <property type="entry name" value="Hypoxan-DNA_Glyclase"/>
</dbReference>
<dbReference type="SMART" id="SM00987">
    <property type="entry name" value="UreE_C"/>
    <property type="match status" value="1"/>
</dbReference>
<dbReference type="CDD" id="cd10032">
    <property type="entry name" value="UDG-F6_HDG"/>
    <property type="match status" value="1"/>
</dbReference>
<proteinExistence type="predicted"/>
<dbReference type="EMBL" id="BDEC01000038">
    <property type="protein sequence ID" value="GBD68226.1"/>
    <property type="molecule type" value="Genomic_DNA"/>
</dbReference>
<dbReference type="SMART" id="SM00986">
    <property type="entry name" value="UDG"/>
    <property type="match status" value="1"/>
</dbReference>
<dbReference type="NCBIfam" id="TIGR04274">
    <property type="entry name" value="hypoxanDNAglyco"/>
    <property type="match status" value="1"/>
</dbReference>
<dbReference type="InterPro" id="IPR036895">
    <property type="entry name" value="Uracil-DNA_glycosylase-like_sf"/>
</dbReference>
<dbReference type="SUPFAM" id="SSF52141">
    <property type="entry name" value="Uracil-DNA glycosylase-like"/>
    <property type="match status" value="1"/>
</dbReference>
<accession>A0A2H6C0A8</accession>
<comment type="caution">
    <text evidence="1">The sequence shown here is derived from an EMBL/GenBank/DDBJ whole genome shotgun (WGS) entry which is preliminary data.</text>
</comment>
<dbReference type="Gene3D" id="3.40.630.30">
    <property type="match status" value="1"/>
</dbReference>
<keyword evidence="1" id="KW-0808">Transferase</keyword>
<dbReference type="PROSITE" id="PS51186">
    <property type="entry name" value="GNAT"/>
    <property type="match status" value="1"/>
</dbReference>
<evidence type="ECO:0000313" key="1">
    <source>
        <dbReference type="EMBL" id="GBD68226.1"/>
    </source>
</evidence>
<gene>
    <name evidence="1" type="ORF">TEHN7118_1032</name>
</gene>
<reference evidence="1 2" key="1">
    <citation type="submission" date="2016-05" db="EMBL/GenBank/DDBJ databases">
        <title>Whole genome sequencing of Tetragenococcus halophilus subsp. halophilus NISL 7118.</title>
        <authorList>
            <person name="Shiwa Y."/>
            <person name="Nishimura I."/>
            <person name="Yoshikawa H."/>
            <person name="Koyama Y."/>
            <person name="Oguma T."/>
        </authorList>
    </citation>
    <scope>NUCLEOTIDE SEQUENCE [LARGE SCALE GENOMIC DNA]</scope>
    <source>
        <strain evidence="1 2">NISL 7118</strain>
    </source>
</reference>